<keyword evidence="1" id="KW-0732">Signal</keyword>
<proteinExistence type="predicted"/>
<organism evidence="2 3">
    <name type="scientific">Streptomyces rhizosphaericus</name>
    <dbReference type="NCBI Taxonomy" id="114699"/>
    <lineage>
        <taxon>Bacteria</taxon>
        <taxon>Bacillati</taxon>
        <taxon>Actinomycetota</taxon>
        <taxon>Actinomycetes</taxon>
        <taxon>Kitasatosporales</taxon>
        <taxon>Streptomycetaceae</taxon>
        <taxon>Streptomyces</taxon>
        <taxon>Streptomyces violaceusniger group</taxon>
    </lineage>
</organism>
<dbReference type="InterPro" id="IPR006311">
    <property type="entry name" value="TAT_signal"/>
</dbReference>
<keyword evidence="3" id="KW-1185">Reference proteome</keyword>
<feature type="signal peptide" evidence="1">
    <location>
        <begin position="1"/>
        <end position="37"/>
    </location>
</feature>
<dbReference type="PROSITE" id="PS51318">
    <property type="entry name" value="TAT"/>
    <property type="match status" value="1"/>
</dbReference>
<sequence length="234" mass="25611">MSHPSLPLDRRRFLYLAGLTGALAALPPLTGAASAHAARGRTDTPPDAVAATYLRVLLDHTRWSETQWDEAQGHYTAKDFGFAVVLGNAVLLTHGTYDAARAGTDRETLERRTLATIRHFAASNRLTGGDEWGRTLFFDTTFQSYFVLAARLLWKDLDTATRRNVETIVREQAVYTASLGSGDDPASGDWTPNGLTGGHVGDTKLEEMGLYAQTLAPALAWAHDDPRAADWARW</sequence>
<reference evidence="3" key="1">
    <citation type="journal article" date="2019" name="Int. J. Syst. Evol. Microbiol.">
        <title>The Global Catalogue of Microorganisms (GCM) 10K type strain sequencing project: providing services to taxonomists for standard genome sequencing and annotation.</title>
        <authorList>
            <consortium name="The Broad Institute Genomics Platform"/>
            <consortium name="The Broad Institute Genome Sequencing Center for Infectious Disease"/>
            <person name="Wu L."/>
            <person name="Ma J."/>
        </authorList>
    </citation>
    <scope>NUCLEOTIDE SEQUENCE [LARGE SCALE GENOMIC DNA]</scope>
    <source>
        <strain evidence="3">JCM 11444</strain>
    </source>
</reference>
<dbReference type="Proteomes" id="UP001500418">
    <property type="component" value="Unassembled WGS sequence"/>
</dbReference>
<gene>
    <name evidence="2" type="ORF">GCM10009575_029160</name>
</gene>
<evidence type="ECO:0000313" key="3">
    <source>
        <dbReference type="Proteomes" id="UP001500418"/>
    </source>
</evidence>
<protein>
    <recommendedName>
        <fullName evidence="4">Tat pathway signal sequence domain protein</fullName>
    </recommendedName>
</protein>
<dbReference type="NCBIfam" id="TIGR01409">
    <property type="entry name" value="TAT_signal_seq"/>
    <property type="match status" value="1"/>
</dbReference>
<feature type="chain" id="PRO_5046099593" description="Tat pathway signal sequence domain protein" evidence="1">
    <location>
        <begin position="38"/>
        <end position="234"/>
    </location>
</feature>
<comment type="caution">
    <text evidence="2">The sequence shown here is derived from an EMBL/GenBank/DDBJ whole genome shotgun (WGS) entry which is preliminary data.</text>
</comment>
<evidence type="ECO:0000256" key="1">
    <source>
        <dbReference type="SAM" id="SignalP"/>
    </source>
</evidence>
<accession>A0ABP3ZZL3</accession>
<evidence type="ECO:0000313" key="2">
    <source>
        <dbReference type="EMBL" id="GAA0928041.1"/>
    </source>
</evidence>
<dbReference type="InterPro" id="IPR019546">
    <property type="entry name" value="TAT_signal_bac_arc"/>
</dbReference>
<evidence type="ECO:0008006" key="4">
    <source>
        <dbReference type="Google" id="ProtNLM"/>
    </source>
</evidence>
<dbReference type="EMBL" id="BAAAID010000015">
    <property type="protein sequence ID" value="GAA0928041.1"/>
    <property type="molecule type" value="Genomic_DNA"/>
</dbReference>
<name>A0ABP3ZZL3_9ACTN</name>